<name>A0AAV4M5I3_9ARAC</name>
<dbReference type="EMBL" id="BPLQ01000100">
    <property type="protein sequence ID" value="GIX67588.1"/>
    <property type="molecule type" value="Genomic_DNA"/>
</dbReference>
<accession>A0AAV4M5I3</accession>
<dbReference type="AlphaFoldDB" id="A0AAV4M5I3"/>
<gene>
    <name evidence="2" type="ORF">CDAR_564091</name>
</gene>
<evidence type="ECO:0000256" key="1">
    <source>
        <dbReference type="SAM" id="MobiDB-lite"/>
    </source>
</evidence>
<evidence type="ECO:0000313" key="2">
    <source>
        <dbReference type="EMBL" id="GIX67588.1"/>
    </source>
</evidence>
<evidence type="ECO:0000313" key="3">
    <source>
        <dbReference type="Proteomes" id="UP001054837"/>
    </source>
</evidence>
<comment type="caution">
    <text evidence="2">The sequence shown here is derived from an EMBL/GenBank/DDBJ whole genome shotgun (WGS) entry which is preliminary data.</text>
</comment>
<feature type="region of interest" description="Disordered" evidence="1">
    <location>
        <begin position="46"/>
        <end position="70"/>
    </location>
</feature>
<protein>
    <submittedName>
        <fullName evidence="2">Uncharacterized protein</fullName>
    </submittedName>
</protein>
<keyword evidence="3" id="KW-1185">Reference proteome</keyword>
<dbReference type="Proteomes" id="UP001054837">
    <property type="component" value="Unassembled WGS sequence"/>
</dbReference>
<proteinExistence type="predicted"/>
<sequence>MKSLVLQDGLRACVGSRCRPQEEKYEIDTSLARCTNEMISSHLNSQSSAFAEEAPLRGSKQRSVTSLPLGNDALERGMNVTSGWSIQKNAPS</sequence>
<reference evidence="2 3" key="1">
    <citation type="submission" date="2021-06" db="EMBL/GenBank/DDBJ databases">
        <title>Caerostris darwini draft genome.</title>
        <authorList>
            <person name="Kono N."/>
            <person name="Arakawa K."/>
        </authorList>
    </citation>
    <scope>NUCLEOTIDE SEQUENCE [LARGE SCALE GENOMIC DNA]</scope>
</reference>
<organism evidence="2 3">
    <name type="scientific">Caerostris darwini</name>
    <dbReference type="NCBI Taxonomy" id="1538125"/>
    <lineage>
        <taxon>Eukaryota</taxon>
        <taxon>Metazoa</taxon>
        <taxon>Ecdysozoa</taxon>
        <taxon>Arthropoda</taxon>
        <taxon>Chelicerata</taxon>
        <taxon>Arachnida</taxon>
        <taxon>Araneae</taxon>
        <taxon>Araneomorphae</taxon>
        <taxon>Entelegynae</taxon>
        <taxon>Araneoidea</taxon>
        <taxon>Araneidae</taxon>
        <taxon>Caerostris</taxon>
    </lineage>
</organism>